<dbReference type="Proteomes" id="UP000005801">
    <property type="component" value="Unassembled WGS sequence"/>
</dbReference>
<dbReference type="AlphaFoldDB" id="A6GI44"/>
<keyword evidence="2" id="KW-1185">Reference proteome</keyword>
<gene>
    <name evidence="1" type="ORF">PPSIR1_08461</name>
</gene>
<evidence type="ECO:0000313" key="2">
    <source>
        <dbReference type="Proteomes" id="UP000005801"/>
    </source>
</evidence>
<comment type="caution">
    <text evidence="1">The sequence shown here is derived from an EMBL/GenBank/DDBJ whole genome shotgun (WGS) entry which is preliminary data.</text>
</comment>
<evidence type="ECO:0000313" key="1">
    <source>
        <dbReference type="EMBL" id="EDM74472.1"/>
    </source>
</evidence>
<proteinExistence type="predicted"/>
<accession>A6GI44</accession>
<sequence length="147" mass="15997">MDDATPHVHDSLALESGCVWAIGQGEKKTKKFGPGTRQAPGACVLGVKTMTRLSETMTTTRLGTHARRSALLVGVLLLPLTGCAPSPQELCDHAADLMKKEAGALPEDFVEECVEDEERWKRIKGMLWKQKARCMMKATTVEGLDAC</sequence>
<protein>
    <submittedName>
        <fullName evidence="1">Uncharacterized protein</fullName>
    </submittedName>
</protein>
<reference evidence="1 2" key="1">
    <citation type="submission" date="2007-06" db="EMBL/GenBank/DDBJ databases">
        <authorList>
            <person name="Shimkets L."/>
            <person name="Ferriera S."/>
            <person name="Johnson J."/>
            <person name="Kravitz S."/>
            <person name="Beeson K."/>
            <person name="Sutton G."/>
            <person name="Rogers Y.-H."/>
            <person name="Friedman R."/>
            <person name="Frazier M."/>
            <person name="Venter J.C."/>
        </authorList>
    </citation>
    <scope>NUCLEOTIDE SEQUENCE [LARGE SCALE GENOMIC DNA]</scope>
    <source>
        <strain evidence="1 2">SIR-1</strain>
    </source>
</reference>
<name>A6GI44_9BACT</name>
<organism evidence="1 2">
    <name type="scientific">Plesiocystis pacifica SIR-1</name>
    <dbReference type="NCBI Taxonomy" id="391625"/>
    <lineage>
        <taxon>Bacteria</taxon>
        <taxon>Pseudomonadati</taxon>
        <taxon>Myxococcota</taxon>
        <taxon>Polyangia</taxon>
        <taxon>Nannocystales</taxon>
        <taxon>Nannocystaceae</taxon>
        <taxon>Plesiocystis</taxon>
    </lineage>
</organism>
<dbReference type="EMBL" id="ABCS01000129">
    <property type="protein sequence ID" value="EDM74472.1"/>
    <property type="molecule type" value="Genomic_DNA"/>
</dbReference>
<dbReference type="STRING" id="391625.PPSIR1_08461"/>